<keyword evidence="2" id="KW-0472">Membrane</keyword>
<accession>A0A7R9L1H1</accession>
<feature type="compositionally biased region" description="Gly residues" evidence="1">
    <location>
        <begin position="50"/>
        <end position="66"/>
    </location>
</feature>
<keyword evidence="2" id="KW-1133">Transmembrane helix</keyword>
<protein>
    <submittedName>
        <fullName evidence="3">Uncharacterized protein</fullName>
    </submittedName>
</protein>
<dbReference type="Proteomes" id="UP000759131">
    <property type="component" value="Unassembled WGS sequence"/>
</dbReference>
<reference evidence="3" key="1">
    <citation type="submission" date="2020-11" db="EMBL/GenBank/DDBJ databases">
        <authorList>
            <person name="Tran Van P."/>
        </authorList>
    </citation>
    <scope>NUCLEOTIDE SEQUENCE</scope>
</reference>
<name>A0A7R9L1H1_9ACAR</name>
<evidence type="ECO:0000256" key="1">
    <source>
        <dbReference type="SAM" id="MobiDB-lite"/>
    </source>
</evidence>
<dbReference type="EMBL" id="OC867283">
    <property type="protein sequence ID" value="CAD7633412.1"/>
    <property type="molecule type" value="Genomic_DNA"/>
</dbReference>
<evidence type="ECO:0000313" key="4">
    <source>
        <dbReference type="Proteomes" id="UP000759131"/>
    </source>
</evidence>
<keyword evidence="2" id="KW-0812">Transmembrane</keyword>
<proteinExistence type="predicted"/>
<dbReference type="AlphaFoldDB" id="A0A7R9L1H1"/>
<feature type="compositionally biased region" description="Basic residues" evidence="1">
    <location>
        <begin position="67"/>
        <end position="81"/>
    </location>
</feature>
<sequence length="81" mass="8474">MNEQLNKIKLLYSFKSSMNRQLFIIFMLAMVVLLLVTDQCEGVKSRGKGSKSGGHGGSGQGGGAHGGAKHGGGKKKGSHET</sequence>
<feature type="transmembrane region" description="Helical" evidence="2">
    <location>
        <begin position="21"/>
        <end position="37"/>
    </location>
</feature>
<dbReference type="EMBL" id="CAJPIZ010012708">
    <property type="protein sequence ID" value="CAG2113842.1"/>
    <property type="molecule type" value="Genomic_DNA"/>
</dbReference>
<gene>
    <name evidence="3" type="ORF">OSB1V03_LOCUS13809</name>
</gene>
<evidence type="ECO:0000313" key="3">
    <source>
        <dbReference type="EMBL" id="CAD7633412.1"/>
    </source>
</evidence>
<keyword evidence="4" id="KW-1185">Reference proteome</keyword>
<evidence type="ECO:0000256" key="2">
    <source>
        <dbReference type="SAM" id="Phobius"/>
    </source>
</evidence>
<feature type="region of interest" description="Disordered" evidence="1">
    <location>
        <begin position="43"/>
        <end position="81"/>
    </location>
</feature>
<organism evidence="3">
    <name type="scientific">Medioppia subpectinata</name>
    <dbReference type="NCBI Taxonomy" id="1979941"/>
    <lineage>
        <taxon>Eukaryota</taxon>
        <taxon>Metazoa</taxon>
        <taxon>Ecdysozoa</taxon>
        <taxon>Arthropoda</taxon>
        <taxon>Chelicerata</taxon>
        <taxon>Arachnida</taxon>
        <taxon>Acari</taxon>
        <taxon>Acariformes</taxon>
        <taxon>Sarcoptiformes</taxon>
        <taxon>Oribatida</taxon>
        <taxon>Brachypylina</taxon>
        <taxon>Oppioidea</taxon>
        <taxon>Oppiidae</taxon>
        <taxon>Medioppia</taxon>
    </lineage>
</organism>